<evidence type="ECO:0000256" key="1">
    <source>
        <dbReference type="SAM" id="SignalP"/>
    </source>
</evidence>
<evidence type="ECO:0000313" key="2">
    <source>
        <dbReference type="EMBL" id="KJH49973.1"/>
    </source>
</evidence>
<proteinExistence type="predicted"/>
<feature type="signal peptide" evidence="1">
    <location>
        <begin position="1"/>
        <end position="16"/>
    </location>
</feature>
<accession>A0A0D8XZ92</accession>
<keyword evidence="3" id="KW-1185">Reference proteome</keyword>
<dbReference type="EMBL" id="KN716219">
    <property type="protein sequence ID" value="KJH49973.1"/>
    <property type="molecule type" value="Genomic_DNA"/>
</dbReference>
<dbReference type="Proteomes" id="UP000053766">
    <property type="component" value="Unassembled WGS sequence"/>
</dbReference>
<evidence type="ECO:0000313" key="3">
    <source>
        <dbReference type="Proteomes" id="UP000053766"/>
    </source>
</evidence>
<protein>
    <recommendedName>
        <fullName evidence="4">CUB domain-containing protein</fullName>
    </recommendedName>
</protein>
<dbReference type="STRING" id="29172.A0A0D8XZ92"/>
<gene>
    <name evidence="2" type="ORF">DICVIV_03921</name>
</gene>
<dbReference type="OrthoDB" id="5783840at2759"/>
<evidence type="ECO:0008006" key="4">
    <source>
        <dbReference type="Google" id="ProtNLM"/>
    </source>
</evidence>
<dbReference type="AlphaFoldDB" id="A0A0D8XZ92"/>
<sequence length="72" mass="7742">MIVTTIIFALTTTSSGTYTFPYRVQNSSACALIVTGTKVIPMTDCDEGADDKIRSVSLPTGQKCGCKKFPFN</sequence>
<keyword evidence="1" id="KW-0732">Signal</keyword>
<feature type="chain" id="PRO_5002336085" description="CUB domain-containing protein" evidence="1">
    <location>
        <begin position="17"/>
        <end position="72"/>
    </location>
</feature>
<organism evidence="2 3">
    <name type="scientific">Dictyocaulus viviparus</name>
    <name type="common">Bovine lungworm</name>
    <dbReference type="NCBI Taxonomy" id="29172"/>
    <lineage>
        <taxon>Eukaryota</taxon>
        <taxon>Metazoa</taxon>
        <taxon>Ecdysozoa</taxon>
        <taxon>Nematoda</taxon>
        <taxon>Chromadorea</taxon>
        <taxon>Rhabditida</taxon>
        <taxon>Rhabditina</taxon>
        <taxon>Rhabditomorpha</taxon>
        <taxon>Strongyloidea</taxon>
        <taxon>Metastrongylidae</taxon>
        <taxon>Dictyocaulus</taxon>
    </lineage>
</organism>
<name>A0A0D8XZ92_DICVI</name>
<reference evidence="3" key="2">
    <citation type="journal article" date="2016" name="Sci. Rep.">
        <title>Dictyocaulus viviparus genome, variome and transcriptome elucidate lungworm biology and support future intervention.</title>
        <authorList>
            <person name="McNulty S.N."/>
            <person name="Strube C."/>
            <person name="Rosa B.A."/>
            <person name="Martin J.C."/>
            <person name="Tyagi R."/>
            <person name="Choi Y.J."/>
            <person name="Wang Q."/>
            <person name="Hallsworth Pepin K."/>
            <person name="Zhang X."/>
            <person name="Ozersky P."/>
            <person name="Wilson R.K."/>
            <person name="Sternberg P.W."/>
            <person name="Gasser R.B."/>
            <person name="Mitreva M."/>
        </authorList>
    </citation>
    <scope>NUCLEOTIDE SEQUENCE [LARGE SCALE GENOMIC DNA]</scope>
    <source>
        <strain evidence="3">HannoverDv2000</strain>
    </source>
</reference>
<reference evidence="2 3" key="1">
    <citation type="submission" date="2013-11" db="EMBL/GenBank/DDBJ databases">
        <title>Draft genome of the bovine lungworm Dictyocaulus viviparus.</title>
        <authorList>
            <person name="Mitreva M."/>
        </authorList>
    </citation>
    <scope>NUCLEOTIDE SEQUENCE [LARGE SCALE GENOMIC DNA]</scope>
    <source>
        <strain evidence="2 3">HannoverDv2000</strain>
    </source>
</reference>